<protein>
    <submittedName>
        <fullName evidence="1">Uncharacterized protein</fullName>
    </submittedName>
</protein>
<organism evidence="1 2">
    <name type="scientific">Pyronema omphalodes (strain CBS 100304)</name>
    <name type="common">Pyronema confluens</name>
    <dbReference type="NCBI Taxonomy" id="1076935"/>
    <lineage>
        <taxon>Eukaryota</taxon>
        <taxon>Fungi</taxon>
        <taxon>Dikarya</taxon>
        <taxon>Ascomycota</taxon>
        <taxon>Pezizomycotina</taxon>
        <taxon>Pezizomycetes</taxon>
        <taxon>Pezizales</taxon>
        <taxon>Pyronemataceae</taxon>
        <taxon>Pyronema</taxon>
    </lineage>
</organism>
<evidence type="ECO:0000313" key="1">
    <source>
        <dbReference type="EMBL" id="CCX05593.1"/>
    </source>
</evidence>
<keyword evidence="2" id="KW-1185">Reference proteome</keyword>
<name>U4KVI4_PYROM</name>
<dbReference type="AlphaFoldDB" id="U4KVI4"/>
<accession>U4KVI4</accession>
<proteinExistence type="predicted"/>
<reference evidence="1 2" key="1">
    <citation type="journal article" date="2013" name="PLoS Genet.">
        <title>The genome and development-dependent transcriptomes of Pyronema confluens: a window into fungal evolution.</title>
        <authorList>
            <person name="Traeger S."/>
            <person name="Altegoer F."/>
            <person name="Freitag M."/>
            <person name="Gabaldon T."/>
            <person name="Kempken F."/>
            <person name="Kumar A."/>
            <person name="Marcet-Houben M."/>
            <person name="Poggeler S."/>
            <person name="Stajich J.E."/>
            <person name="Nowrousian M."/>
        </authorList>
    </citation>
    <scope>NUCLEOTIDE SEQUENCE [LARGE SCALE GENOMIC DNA]</scope>
    <source>
        <strain evidence="2">CBS 100304</strain>
        <tissue evidence="1">Vegetative mycelium</tissue>
    </source>
</reference>
<sequence length="54" mass="6279">MAGIDRRRYYLGTPSQNVVPSCRCSQMQMIERCYLSLSLQSSHLFILPLYARQP</sequence>
<dbReference type="Proteomes" id="UP000018144">
    <property type="component" value="Unassembled WGS sequence"/>
</dbReference>
<gene>
    <name evidence="1" type="ORF">PCON_05180</name>
</gene>
<dbReference type="EMBL" id="HF935261">
    <property type="protein sequence ID" value="CCX05593.1"/>
    <property type="molecule type" value="Genomic_DNA"/>
</dbReference>
<evidence type="ECO:0000313" key="2">
    <source>
        <dbReference type="Proteomes" id="UP000018144"/>
    </source>
</evidence>